<evidence type="ECO:0000313" key="4">
    <source>
        <dbReference type="Proteomes" id="UP000000763"/>
    </source>
</evidence>
<feature type="region of interest" description="Disordered" evidence="1">
    <location>
        <begin position="53"/>
        <end position="87"/>
    </location>
</feature>
<organism evidence="3 4">
    <name type="scientific">Oryza sativa subsp. japonica</name>
    <name type="common">Rice</name>
    <dbReference type="NCBI Taxonomy" id="39947"/>
    <lineage>
        <taxon>Eukaryota</taxon>
        <taxon>Viridiplantae</taxon>
        <taxon>Streptophyta</taxon>
        <taxon>Embryophyta</taxon>
        <taxon>Tracheophyta</taxon>
        <taxon>Spermatophyta</taxon>
        <taxon>Magnoliopsida</taxon>
        <taxon>Liliopsida</taxon>
        <taxon>Poales</taxon>
        <taxon>Poaceae</taxon>
        <taxon>BOP clade</taxon>
        <taxon>Oryzoideae</taxon>
        <taxon>Oryzeae</taxon>
        <taxon>Oryzinae</taxon>
        <taxon>Oryza</taxon>
        <taxon>Oryza sativa</taxon>
    </lineage>
</organism>
<reference evidence="3" key="7">
    <citation type="submission" date="2012-08" db="EMBL/GenBank/DDBJ databases">
        <title>Oryza sativa nipponbare(GA3) genomic DNA, chromosome 6.</title>
        <authorList>
            <consortium name="IRGSP(International Rice Genome Sequencing Project)"/>
        </authorList>
    </citation>
    <scope>NUCLEOTIDE SEQUENCE</scope>
</reference>
<reference evidence="3" key="4">
    <citation type="journal article" date="2007" name="Genome Res.">
        <title>Curated Genome Annotation of Oryza sativa ssp. japonica and Comparative Genome Analysis with Arabidopsis thaliana.</title>
        <authorList>
            <consortium name="The Rice Annotation Project (RAP)"/>
            <person name="Itoh T."/>
            <person name="Tanaka T."/>
            <person name="Barrero R.A."/>
            <person name="Yamasaki C."/>
            <person name="Fujii Y."/>
            <person name="Hilton P.B."/>
            <person name="Antonio B.A."/>
            <person name="Aono H."/>
            <person name="Apweiler R."/>
            <person name="Bruskiewich R."/>
            <person name="Bureau T."/>
            <person name="Burr F."/>
            <person name="Costa de Oliveira A."/>
            <person name="Fuks G."/>
            <person name="Habara T."/>
            <person name="Haberer G."/>
            <person name="Han B."/>
            <person name="Harada E."/>
            <person name="Hiraki A.T."/>
            <person name="Hirochika H."/>
            <person name="Hoen D."/>
            <person name="Hokari H."/>
            <person name="Hosokawa S."/>
            <person name="Hsing Y."/>
            <person name="Ikawa H."/>
            <person name="Ikeo K."/>
            <person name="Imanishi T."/>
            <person name="Ito Y."/>
            <person name="Jaiswal P."/>
            <person name="Kanno M."/>
            <person name="Kawahara Y."/>
            <person name="Kawamura T."/>
            <person name="Kawashima H."/>
            <person name="Khurana J.P."/>
            <person name="Kikuchi S."/>
            <person name="Komatsu S."/>
            <person name="Koyanagi K.O."/>
            <person name="Kubooka H."/>
            <person name="Lieberherr D."/>
            <person name="Lin Y.C."/>
            <person name="Lonsdale D."/>
            <person name="Matsumoto T."/>
            <person name="Matsuya A."/>
            <person name="McCombie W.R."/>
            <person name="Messing J."/>
            <person name="Miyao A."/>
            <person name="Mulder N."/>
            <person name="Nagamura Y."/>
            <person name="Nam J."/>
            <person name="Namiki N."/>
            <person name="Numa H."/>
            <person name="Nurimoto S."/>
            <person name="O'donovan C."/>
            <person name="Ohyanagi H."/>
            <person name="Okido T."/>
            <person name="Oota S."/>
            <person name="Osato N."/>
            <person name="Palmer L.E."/>
            <person name="Quetier F."/>
            <person name="Raghuvanshi S."/>
            <person name="Saichi N."/>
            <person name="Sakai H."/>
            <person name="Sakai Y."/>
            <person name="Sakata K."/>
            <person name="Sakurai T."/>
            <person name="Sato F."/>
            <person name="Sato Y."/>
            <person name="Schoof H."/>
            <person name="Seki M."/>
            <person name="Shibata M."/>
            <person name="Shimizu Y."/>
            <person name="Shinozaki K."/>
            <person name="Shinso Y."/>
            <person name="Singh N.K."/>
            <person name="Smith-White B."/>
            <person name="Takeda J."/>
            <person name="Tanino M."/>
            <person name="Tatusova T."/>
            <person name="Thongjuea S."/>
            <person name="Todokoro F."/>
            <person name="Tsugane M."/>
            <person name="Tyagi A.K."/>
            <person name="Vanavichit A."/>
            <person name="Wang A."/>
            <person name="Wing R.A."/>
            <person name="Yamaguchi K."/>
            <person name="Yamamoto M."/>
            <person name="Yamamoto N."/>
            <person name="Yu Y."/>
            <person name="Zhang H."/>
            <person name="Zhao Q."/>
            <person name="Higo K."/>
            <person name="Burr B."/>
            <person name="Gojobori T."/>
            <person name="Sasaki T."/>
        </authorList>
    </citation>
    <scope>NUCLEOTIDE SEQUENCE</scope>
</reference>
<gene>
    <name evidence="3" type="ordered locus">Os06g0703400</name>
    <name evidence="2" type="ORF">OJ1215_E11.10</name>
</gene>
<reference evidence="3 4" key="2">
    <citation type="journal article" date="2005" name="Nature">
        <title>The map-based sequence of the rice genome.</title>
        <authorList>
            <consortium name="International rice genome sequencing project (IRGSP)"/>
            <person name="Matsumoto T."/>
            <person name="Wu J."/>
            <person name="Kanamori H."/>
            <person name="Katayose Y."/>
            <person name="Fujisawa M."/>
            <person name="Namiki N."/>
            <person name="Mizuno H."/>
            <person name="Yamamoto K."/>
            <person name="Antonio B.A."/>
            <person name="Baba T."/>
            <person name="Sakata K."/>
            <person name="Nagamura Y."/>
            <person name="Aoki H."/>
            <person name="Arikawa K."/>
            <person name="Arita K."/>
            <person name="Bito T."/>
            <person name="Chiden Y."/>
            <person name="Fujitsuka N."/>
            <person name="Fukunaka R."/>
            <person name="Hamada M."/>
            <person name="Harada C."/>
            <person name="Hayashi A."/>
            <person name="Hijishita S."/>
            <person name="Honda M."/>
            <person name="Hosokawa S."/>
            <person name="Ichikawa Y."/>
            <person name="Idonuma A."/>
            <person name="Iijima M."/>
            <person name="Ikeda M."/>
            <person name="Ikeno M."/>
            <person name="Ito K."/>
            <person name="Ito S."/>
            <person name="Ito T."/>
            <person name="Ito Y."/>
            <person name="Ito Y."/>
            <person name="Iwabuchi A."/>
            <person name="Kamiya K."/>
            <person name="Karasawa W."/>
            <person name="Kurita K."/>
            <person name="Katagiri S."/>
            <person name="Kikuta A."/>
            <person name="Kobayashi H."/>
            <person name="Kobayashi N."/>
            <person name="Machita K."/>
            <person name="Maehara T."/>
            <person name="Masukawa M."/>
            <person name="Mizubayashi T."/>
            <person name="Mukai Y."/>
            <person name="Nagasaki H."/>
            <person name="Nagata Y."/>
            <person name="Naito S."/>
            <person name="Nakashima M."/>
            <person name="Nakama Y."/>
            <person name="Nakamichi Y."/>
            <person name="Nakamura M."/>
            <person name="Meguro A."/>
            <person name="Negishi M."/>
            <person name="Ohta I."/>
            <person name="Ohta T."/>
            <person name="Okamoto M."/>
            <person name="Ono N."/>
            <person name="Saji S."/>
            <person name="Sakaguchi M."/>
            <person name="Sakai K."/>
            <person name="Shibata M."/>
            <person name="Shimokawa T."/>
            <person name="Song J."/>
            <person name="Takazaki Y."/>
            <person name="Terasawa K."/>
            <person name="Tsugane M."/>
            <person name="Tsuji K."/>
            <person name="Ueda S."/>
            <person name="Waki K."/>
            <person name="Yamagata H."/>
            <person name="Yamamoto M."/>
            <person name="Yamamoto S."/>
            <person name="Yamane H."/>
            <person name="Yoshiki S."/>
            <person name="Yoshihara R."/>
            <person name="Yukawa K."/>
            <person name="Zhong H."/>
            <person name="Yano M."/>
            <person name="Yuan Q."/>
            <person name="Ouyang S."/>
            <person name="Liu J."/>
            <person name="Jones K.M."/>
            <person name="Gansberger K."/>
            <person name="Moffat K."/>
            <person name="Hill J."/>
            <person name="Bera J."/>
            <person name="Fadrosh D."/>
            <person name="Jin S."/>
            <person name="Johri S."/>
            <person name="Kim M."/>
            <person name="Overton L."/>
            <person name="Reardon M."/>
            <person name="Tsitrin T."/>
            <person name="Vuong H."/>
            <person name="Weaver B."/>
            <person name="Ciecko A."/>
            <person name="Tallon L."/>
            <person name="Jackson J."/>
            <person name="Pai G."/>
            <person name="Aken S.V."/>
            <person name="Utterback T."/>
            <person name="Reidmuller S."/>
            <person name="Feldblyum T."/>
            <person name="Hsiao J."/>
            <person name="Zismann V."/>
            <person name="Iobst S."/>
            <person name="de Vazeille A.R."/>
            <person name="Buell C.R."/>
            <person name="Ying K."/>
            <person name="Li Y."/>
            <person name="Lu T."/>
            <person name="Huang Y."/>
            <person name="Zhao Q."/>
            <person name="Feng Q."/>
            <person name="Zhang L."/>
            <person name="Zhu J."/>
            <person name="Weng Q."/>
            <person name="Mu J."/>
            <person name="Lu Y."/>
            <person name="Fan D."/>
            <person name="Liu Y."/>
            <person name="Guan J."/>
            <person name="Zhang Y."/>
            <person name="Yu S."/>
            <person name="Liu X."/>
            <person name="Zhang Y."/>
            <person name="Hong G."/>
            <person name="Han B."/>
            <person name="Choisne N."/>
            <person name="Demange N."/>
            <person name="Orjeda G."/>
            <person name="Samain S."/>
            <person name="Cattolico L."/>
            <person name="Pelletier E."/>
            <person name="Couloux A."/>
            <person name="Segurens B."/>
            <person name="Wincker P."/>
            <person name="D'Hont A."/>
            <person name="Scarpelli C."/>
            <person name="Weissenbach J."/>
            <person name="Salanoubat M."/>
            <person name="Quetier F."/>
            <person name="Yu Y."/>
            <person name="Kim H.R."/>
            <person name="Rambo T."/>
            <person name="Currie J."/>
            <person name="Collura K."/>
            <person name="Luo M."/>
            <person name="Yang T."/>
            <person name="Ammiraju J.S.S."/>
            <person name="Engler F."/>
            <person name="Soderlund C."/>
            <person name="Wing R.A."/>
            <person name="Palmer L.E."/>
            <person name="de la Bastide M."/>
            <person name="Spiegel L."/>
            <person name="Nascimento L."/>
            <person name="Zutavern T."/>
            <person name="O'Shaughnessy A."/>
            <person name="Dike S."/>
            <person name="Dedhia N."/>
            <person name="Preston R."/>
            <person name="Balija V."/>
            <person name="McCombie W.R."/>
            <person name="Chow T."/>
            <person name="Chen H."/>
            <person name="Chung M."/>
            <person name="Chen C."/>
            <person name="Shaw J."/>
            <person name="Wu H."/>
            <person name="Hsiao K."/>
            <person name="Chao Y."/>
            <person name="Chu M."/>
            <person name="Cheng C."/>
            <person name="Hour A."/>
            <person name="Lee P."/>
            <person name="Lin S."/>
            <person name="Lin Y."/>
            <person name="Liou J."/>
            <person name="Liu S."/>
            <person name="Hsing Y."/>
            <person name="Raghuvanshi S."/>
            <person name="Mohanty A."/>
            <person name="Bharti A.K."/>
            <person name="Gaur A."/>
            <person name="Gupta V."/>
            <person name="Kumar D."/>
            <person name="Ravi V."/>
            <person name="Vij S."/>
            <person name="Kapur A."/>
            <person name="Khurana P."/>
            <person name="Khurana P."/>
            <person name="Khurana J.P."/>
            <person name="Tyagi A.K."/>
            <person name="Gaikwad K."/>
            <person name="Singh A."/>
            <person name="Dalal V."/>
            <person name="Srivastava S."/>
            <person name="Dixit A."/>
            <person name="Pal A.K."/>
            <person name="Ghazi I.A."/>
            <person name="Yadav M."/>
            <person name="Pandit A."/>
            <person name="Bhargava A."/>
            <person name="Sureshbabu K."/>
            <person name="Batra K."/>
            <person name="Sharma T.R."/>
            <person name="Mohapatra T."/>
            <person name="Singh N.K."/>
            <person name="Messing J."/>
            <person name="Nelson A.B."/>
            <person name="Fuks G."/>
            <person name="Kavchok S."/>
            <person name="Keizer G."/>
            <person name="Linton E."/>
            <person name="Llaca V."/>
            <person name="Song R."/>
            <person name="Tanyolac B."/>
            <person name="Young S."/>
            <person name="Ho-Il K."/>
            <person name="Hahn J.H."/>
            <person name="Sangsakoo G."/>
            <person name="Vanavichit A."/>
            <person name="de Mattos Luiz.A.T."/>
            <person name="Zimmer P.D."/>
            <person name="Malone G."/>
            <person name="Dellagostin O."/>
            <person name="de Oliveira A.C."/>
            <person name="Bevan M."/>
            <person name="Bancroft I."/>
            <person name="Minx P."/>
            <person name="Cordum H."/>
            <person name="Wilson R."/>
            <person name="Cheng Z."/>
            <person name="Jin W."/>
            <person name="Jiang J."/>
            <person name="Leong S.A."/>
            <person name="Iwama H."/>
            <person name="Gojobori T."/>
            <person name="Itoh T."/>
            <person name="Niimura Y."/>
            <person name="Fujii Y."/>
            <person name="Habara T."/>
            <person name="Sakai H."/>
            <person name="Sato Y."/>
            <person name="Wilson G."/>
            <person name="Kumar K."/>
            <person name="McCouch S."/>
            <person name="Juretic N."/>
            <person name="Hoen D."/>
            <person name="Wright S."/>
            <person name="Bruskiewich R."/>
            <person name="Bureau T."/>
            <person name="Miyao A."/>
            <person name="Hirochika H."/>
            <person name="Nishikawa T."/>
            <person name="Kadowaki K."/>
            <person name="Sugiura M."/>
            <person name="Burr B."/>
            <person name="Sasaki T."/>
        </authorList>
    </citation>
    <scope>NUCLEOTIDE SEQUENCE [LARGE SCALE GENOMIC DNA]</scope>
    <source>
        <strain evidence="4">cv. Nipponbare</strain>
    </source>
</reference>
<protein>
    <submittedName>
        <fullName evidence="3">Os06g0703400 protein</fullName>
    </submittedName>
</protein>
<sequence>MKSLSFSLTGTYLVCLYLLQKLPERTWSSRERLSNSFWNSSMDANVVERAGAGDASCCCTPPPRPPPRSSRRRRNDDESGAGSESLLEGSFRRQKVTRLDCAMLADHLLRFTSMTEHQLSQSPCTRDQTEKAWAASIAASLSAAPASSAYVTHRCRCRYWLARRIASAAQRPAASVSDRLHTRTASLAPRDTEALV</sequence>
<evidence type="ECO:0000256" key="1">
    <source>
        <dbReference type="SAM" id="MobiDB-lite"/>
    </source>
</evidence>
<dbReference type="EMBL" id="AP008212">
    <property type="protein sequence ID" value="BAF20412.1"/>
    <property type="molecule type" value="Genomic_DNA"/>
</dbReference>
<proteinExistence type="predicted"/>
<reference evidence="4" key="6">
    <citation type="journal article" date="2008" name="Nucleic Acids Res.">
        <title>The rice annotation project database (RAP-DB): 2008 update.</title>
        <authorList>
            <consortium name="The rice annotation project (RAP)"/>
        </authorList>
    </citation>
    <scope>GENOME REANNOTATION</scope>
    <source>
        <strain evidence="4">cv. Nipponbare</strain>
    </source>
</reference>
<name>Q0D9R1_ORYSJ</name>
<evidence type="ECO:0000313" key="2">
    <source>
        <dbReference type="EMBL" id="BAD54037.1"/>
    </source>
</evidence>
<reference evidence="3" key="8">
    <citation type="submission" date="2012-08" db="EMBL/GenBank/DDBJ databases">
        <title>The Second Rice Annotation Project Meeting (RAP2).</title>
        <authorList>
            <consortium name="The Rice Annotation Project (RAP)"/>
        </authorList>
    </citation>
    <scope>NUCLEOTIDE SEQUENCE</scope>
</reference>
<accession>Q0D9R1</accession>
<evidence type="ECO:0000313" key="3">
    <source>
        <dbReference type="EMBL" id="BAF20412.1"/>
    </source>
</evidence>
<dbReference type="KEGG" id="dosa:Os06g0703400"/>
<dbReference type="Proteomes" id="UP000000763">
    <property type="component" value="Chromosome 6"/>
</dbReference>
<reference evidence="3" key="3">
    <citation type="journal article" date="2006" name="Nucleic Acids Res.">
        <title>The Rice Annotation Project Database (RAP-DB): hub for Oryza sativa ssp. japonica genome information.</title>
        <authorList>
            <person name="Ohyanagi H."/>
            <person name="Tanaka T."/>
            <person name="Sakai H."/>
            <person name="Shigemoto Y."/>
            <person name="Yamaguchi K."/>
            <person name="Habara T."/>
            <person name="Fujii Y."/>
            <person name="Antonio B.A."/>
            <person name="Nagamura Y."/>
            <person name="Imanishi T."/>
            <person name="Ikeo K."/>
            <person name="Itoh T."/>
            <person name="Gojobori T."/>
            <person name="Sasaki T."/>
        </authorList>
    </citation>
    <scope>NUCLEOTIDE SEQUENCE</scope>
</reference>
<reference evidence="2" key="1">
    <citation type="submission" date="2001-11" db="EMBL/GenBank/DDBJ databases">
        <title>Oryza sativa nipponbare(GA3) genomic DNA, chromosome 6, BAC clone:OJ1215_E11.</title>
        <authorList>
            <person name="Sasaki T."/>
            <person name="Matsumoto T."/>
            <person name="Yamamoto K."/>
        </authorList>
    </citation>
    <scope>NUCLEOTIDE SEQUENCE</scope>
</reference>
<reference evidence="3" key="5">
    <citation type="journal article" date="2008" name="Nucleic Acids Res.">
        <title>The Rice Annotation Project Database (RAP-DB): 2008 update.</title>
        <authorList>
            <consortium name="The Rice Annotation Project (RAP)"/>
            <person name="Tanaka T."/>
            <person name="Antonio B.A."/>
            <person name="Kikuchi S."/>
            <person name="Matsumoto T."/>
            <person name="Nagamura Y."/>
            <person name="Numa H."/>
            <person name="Sakai H."/>
            <person name="Wu J."/>
            <person name="Itoh T."/>
            <person name="Sasaki T."/>
            <person name="Aono R."/>
            <person name="Fujii Y."/>
            <person name="Habara T."/>
            <person name="Harada E."/>
            <person name="Kanno M."/>
            <person name="Kawahara Y."/>
            <person name="Kawashima H."/>
            <person name="Kubooka H."/>
            <person name="Matsuya A."/>
            <person name="Nakaoka H."/>
            <person name="Saichi N."/>
            <person name="Sanbonmatsu R."/>
            <person name="Sato Y."/>
            <person name="Shinso Y."/>
            <person name="Suzuki M."/>
            <person name="Takeda J."/>
            <person name="Tanino M."/>
            <person name="Todokoro F."/>
            <person name="Yamaguchi K."/>
            <person name="Yamamoto N."/>
            <person name="Yamasaki C."/>
            <person name="Imanishi T."/>
            <person name="Okido T."/>
            <person name="Tada M."/>
            <person name="Ikeo K."/>
            <person name="Tateno Y."/>
            <person name="Gojobori T."/>
            <person name="Lin Y.C."/>
            <person name="Wei F.J."/>
            <person name="Hsing Y.I."/>
            <person name="Zhao Q."/>
            <person name="Han B."/>
            <person name="Kramer M.R."/>
            <person name="McCombie R.W."/>
            <person name="Lonsdale D."/>
            <person name="O'Donovan C.C."/>
            <person name="Whitfield E.J."/>
            <person name="Apweiler R."/>
            <person name="Koyanagi K.O."/>
            <person name="Khurana J.P."/>
            <person name="Raghuvanshi S."/>
            <person name="Singh N.K."/>
            <person name="Tyagi A.K."/>
            <person name="Haberer G."/>
            <person name="Fujisawa M."/>
            <person name="Hosokawa S."/>
            <person name="Ito Y."/>
            <person name="Ikawa H."/>
            <person name="Shibata M."/>
            <person name="Yamamoto M."/>
            <person name="Bruskiewich R.M."/>
            <person name="Hoen D.R."/>
            <person name="Bureau TE."/>
            <person name="Namiki N."/>
            <person name="Ohyanagi H."/>
            <person name="Sakai Y."/>
            <person name="Nobushima S."/>
            <person name="Sakata K."/>
            <person name="Barrero R.A."/>
            <person name="Sato Y."/>
            <person name="Souvorov A."/>
            <person name="Smith-White B."/>
            <person name="Tatusova T."/>
            <person name="An S."/>
            <person name="An G."/>
            <person name="OOta S."/>
            <person name="Fuks G."/>
            <person name="Messing J."/>
            <person name="Christie K.R."/>
            <person name="Lieberherr D."/>
            <person name="Kim H."/>
            <person name="Zuccolo A."/>
            <person name="Wing R.A."/>
            <person name="Nobuta K."/>
            <person name="Green P.J."/>
            <person name="Lu C."/>
            <person name="Meyers BC."/>
            <person name="Chaparro C."/>
            <person name="Piegu B."/>
            <person name="Panaud O."/>
            <person name="Echeverria M."/>
        </authorList>
    </citation>
    <scope>NUCLEOTIDE SEQUENCE</scope>
</reference>
<dbReference type="Gramene" id="Os06t0703400-01">
    <property type="protein sequence ID" value="Os06t0703400-01"/>
    <property type="gene ID" value="Os06g0703400"/>
</dbReference>
<dbReference type="AlphaFoldDB" id="Q0D9R1"/>
<dbReference type="EMBL" id="AP004324">
    <property type="protein sequence ID" value="BAD54037.1"/>
    <property type="molecule type" value="Genomic_DNA"/>
</dbReference>